<comment type="subcellular location">
    <subcellularLocation>
        <location evidence="1">Secreted</location>
    </subcellularLocation>
</comment>
<keyword evidence="3" id="KW-0202">Cytokine</keyword>
<evidence type="ECO:0000256" key="2">
    <source>
        <dbReference type="ARBA" id="ARBA00005851"/>
    </source>
</evidence>
<keyword evidence="5" id="KW-0413">Isomerase</keyword>
<dbReference type="OrthoDB" id="255819at2759"/>
<organism evidence="13 14">
    <name type="scientific">Parasitella parasitica</name>
    <dbReference type="NCBI Taxonomy" id="35722"/>
    <lineage>
        <taxon>Eukaryota</taxon>
        <taxon>Fungi</taxon>
        <taxon>Fungi incertae sedis</taxon>
        <taxon>Mucoromycota</taxon>
        <taxon>Mucoromycotina</taxon>
        <taxon>Mucoromycetes</taxon>
        <taxon>Mucorales</taxon>
        <taxon>Mucorineae</taxon>
        <taxon>Mucoraceae</taxon>
        <taxon>Parasitella</taxon>
    </lineage>
</organism>
<evidence type="ECO:0000313" key="14">
    <source>
        <dbReference type="Proteomes" id="UP000054107"/>
    </source>
</evidence>
<comment type="catalytic activity">
    <reaction evidence="6">
        <text>3-phenylpyruvate = enol-phenylpyruvate</text>
        <dbReference type="Rhea" id="RHEA:17097"/>
        <dbReference type="ChEBI" id="CHEBI:16815"/>
        <dbReference type="ChEBI" id="CHEBI:18005"/>
        <dbReference type="EC" id="5.3.2.1"/>
    </reaction>
</comment>
<dbReference type="GO" id="GO:0005615">
    <property type="term" value="C:extracellular space"/>
    <property type="evidence" value="ECO:0007669"/>
    <property type="project" value="UniProtKB-KW"/>
</dbReference>
<dbReference type="EC" id="5.3.3.12" evidence="8"/>
<comment type="catalytic activity">
    <reaction evidence="7">
        <text>L-dopachrome = 5,6-dihydroxyindole-2-carboxylate</text>
        <dbReference type="Rhea" id="RHEA:13041"/>
        <dbReference type="ChEBI" id="CHEBI:16875"/>
        <dbReference type="ChEBI" id="CHEBI:57509"/>
        <dbReference type="EC" id="5.3.3.12"/>
    </reaction>
</comment>
<evidence type="ECO:0000256" key="9">
    <source>
        <dbReference type="ARBA" id="ARBA00039086"/>
    </source>
</evidence>
<evidence type="ECO:0000256" key="5">
    <source>
        <dbReference type="ARBA" id="ARBA00023235"/>
    </source>
</evidence>
<protein>
    <recommendedName>
        <fullName evidence="12">L-dopachrome isomerase</fullName>
        <ecNumber evidence="9">5.3.2.1</ecNumber>
        <ecNumber evidence="8">5.3.3.12</ecNumber>
    </recommendedName>
    <alternativeName>
        <fullName evidence="10">L-dopachrome tautomerase</fullName>
    </alternativeName>
    <alternativeName>
        <fullName evidence="11">Phenylpyruvate tautomerase</fullName>
    </alternativeName>
</protein>
<proteinExistence type="inferred from homology"/>
<dbReference type="Pfam" id="PF01187">
    <property type="entry name" value="MIF"/>
    <property type="match status" value="1"/>
</dbReference>
<evidence type="ECO:0000256" key="1">
    <source>
        <dbReference type="ARBA" id="ARBA00004613"/>
    </source>
</evidence>
<comment type="similarity">
    <text evidence="2">Belongs to the MIF family.</text>
</comment>
<evidence type="ECO:0000256" key="7">
    <source>
        <dbReference type="ARBA" id="ARBA00036823"/>
    </source>
</evidence>
<dbReference type="Gene3D" id="3.30.429.10">
    <property type="entry name" value="Macrophage Migration Inhibitory Factor"/>
    <property type="match status" value="1"/>
</dbReference>
<dbReference type="EC" id="5.3.2.1" evidence="9"/>
<dbReference type="GO" id="GO:0004167">
    <property type="term" value="F:dopachrome isomerase activity"/>
    <property type="evidence" value="ECO:0007669"/>
    <property type="project" value="UniProtKB-EC"/>
</dbReference>
<dbReference type="STRING" id="35722.A0A0B7N420"/>
<evidence type="ECO:0000256" key="3">
    <source>
        <dbReference type="ARBA" id="ARBA00022514"/>
    </source>
</evidence>
<evidence type="ECO:0000256" key="11">
    <source>
        <dbReference type="ARBA" id="ARBA00041912"/>
    </source>
</evidence>
<gene>
    <name evidence="13" type="primary">PARPA_07044.1 scaffold 25231</name>
</gene>
<evidence type="ECO:0000256" key="8">
    <source>
        <dbReference type="ARBA" id="ARBA00038932"/>
    </source>
</evidence>
<dbReference type="PANTHER" id="PTHR11954">
    <property type="entry name" value="D-DOPACHROME DECARBOXYLASE"/>
    <property type="match status" value="1"/>
</dbReference>
<evidence type="ECO:0000256" key="4">
    <source>
        <dbReference type="ARBA" id="ARBA00022525"/>
    </source>
</evidence>
<dbReference type="AlphaFoldDB" id="A0A0B7N420"/>
<dbReference type="PANTHER" id="PTHR11954:SF6">
    <property type="entry name" value="MACROPHAGE MIGRATION INHIBITORY FACTOR"/>
    <property type="match status" value="1"/>
</dbReference>
<evidence type="ECO:0000256" key="12">
    <source>
        <dbReference type="ARBA" id="ARBA00042730"/>
    </source>
</evidence>
<dbReference type="InterPro" id="IPR014347">
    <property type="entry name" value="Tautomerase/MIF_sf"/>
</dbReference>
<sequence>MPILEISSAQAPKDINAFTKRMNALFADLIGKPESVIYCLVTFTKVDSFYFAGSDEPGFLVKVGSIGHIDNDRNSKLTKAVTAELVKELGVKDSRGYFIFTDVSAQNIGYKSDTFANGLN</sequence>
<evidence type="ECO:0000313" key="13">
    <source>
        <dbReference type="EMBL" id="CEP13021.1"/>
    </source>
</evidence>
<dbReference type="GO" id="GO:0050178">
    <property type="term" value="F:phenylpyruvate tautomerase activity"/>
    <property type="evidence" value="ECO:0007669"/>
    <property type="project" value="UniProtKB-EC"/>
</dbReference>
<accession>A0A0B7N420</accession>
<keyword evidence="14" id="KW-1185">Reference proteome</keyword>
<evidence type="ECO:0000256" key="10">
    <source>
        <dbReference type="ARBA" id="ARBA00041631"/>
    </source>
</evidence>
<dbReference type="SUPFAM" id="SSF55331">
    <property type="entry name" value="Tautomerase/MIF"/>
    <property type="match status" value="1"/>
</dbReference>
<dbReference type="Proteomes" id="UP000054107">
    <property type="component" value="Unassembled WGS sequence"/>
</dbReference>
<name>A0A0B7N420_9FUNG</name>
<keyword evidence="4" id="KW-0964">Secreted</keyword>
<dbReference type="InterPro" id="IPR001398">
    <property type="entry name" value="Macrophage_inhib_fac"/>
</dbReference>
<evidence type="ECO:0000256" key="6">
    <source>
        <dbReference type="ARBA" id="ARBA00036735"/>
    </source>
</evidence>
<dbReference type="EMBL" id="LN728865">
    <property type="protein sequence ID" value="CEP13021.1"/>
    <property type="molecule type" value="Genomic_DNA"/>
</dbReference>
<reference evidence="13 14" key="1">
    <citation type="submission" date="2014-09" db="EMBL/GenBank/DDBJ databases">
        <authorList>
            <person name="Ellenberger Sabrina"/>
        </authorList>
    </citation>
    <scope>NUCLEOTIDE SEQUENCE [LARGE SCALE GENOMIC DNA]</scope>
    <source>
        <strain evidence="13 14">CBS 412.66</strain>
    </source>
</reference>